<dbReference type="Pfam" id="PF11374">
    <property type="entry name" value="DUF3176"/>
    <property type="match status" value="1"/>
</dbReference>
<protein>
    <recommendedName>
        <fullName evidence="4">Arginase family protein</fullName>
    </recommendedName>
</protein>
<dbReference type="AlphaFoldDB" id="A0AAV9GA05"/>
<feature type="transmembrane region" description="Helical" evidence="1">
    <location>
        <begin position="467"/>
        <end position="489"/>
    </location>
</feature>
<dbReference type="EMBL" id="MU865982">
    <property type="protein sequence ID" value="KAK4444095.1"/>
    <property type="molecule type" value="Genomic_DNA"/>
</dbReference>
<reference evidence="2" key="1">
    <citation type="journal article" date="2023" name="Mol. Phylogenet. Evol.">
        <title>Genome-scale phylogeny and comparative genomics of the fungal order Sordariales.</title>
        <authorList>
            <person name="Hensen N."/>
            <person name="Bonometti L."/>
            <person name="Westerberg I."/>
            <person name="Brannstrom I.O."/>
            <person name="Guillou S."/>
            <person name="Cros-Aarteil S."/>
            <person name="Calhoun S."/>
            <person name="Haridas S."/>
            <person name="Kuo A."/>
            <person name="Mondo S."/>
            <person name="Pangilinan J."/>
            <person name="Riley R."/>
            <person name="LaButti K."/>
            <person name="Andreopoulos B."/>
            <person name="Lipzen A."/>
            <person name="Chen C."/>
            <person name="Yan M."/>
            <person name="Daum C."/>
            <person name="Ng V."/>
            <person name="Clum A."/>
            <person name="Steindorff A."/>
            <person name="Ohm R.A."/>
            <person name="Martin F."/>
            <person name="Silar P."/>
            <person name="Natvig D.O."/>
            <person name="Lalanne C."/>
            <person name="Gautier V."/>
            <person name="Ament-Velasquez S.L."/>
            <person name="Kruys A."/>
            <person name="Hutchinson M.I."/>
            <person name="Powell A.J."/>
            <person name="Barry K."/>
            <person name="Miller A.N."/>
            <person name="Grigoriev I.V."/>
            <person name="Debuchy R."/>
            <person name="Gladieux P."/>
            <person name="Hiltunen Thoren M."/>
            <person name="Johannesson H."/>
        </authorList>
    </citation>
    <scope>NUCLEOTIDE SEQUENCE</scope>
    <source>
        <strain evidence="2">PSN243</strain>
    </source>
</reference>
<keyword evidence="1" id="KW-0472">Membrane</keyword>
<dbReference type="PANTHER" id="PTHR35394:SF5">
    <property type="entry name" value="DUF3176 DOMAIN-CONTAINING PROTEIN"/>
    <property type="match status" value="1"/>
</dbReference>
<evidence type="ECO:0008006" key="4">
    <source>
        <dbReference type="Google" id="ProtNLM"/>
    </source>
</evidence>
<feature type="transmembrane region" description="Helical" evidence="1">
    <location>
        <begin position="113"/>
        <end position="140"/>
    </location>
</feature>
<sequence length="558" mass="61819">MSSSFRAVRPNGSRRYTVQYTTRPPASTTSNSIPDLRTAAKITGDEKNSISASFEEIYLGSRSGKQRERQRQQKEYWYALLCIVTACCLVVLLKSYDGHLVPQLGWGLQLDTAIIALVTITRVSMSAIVEAALSQGAWIWSSEAVQQRSRHEARLSDFKIFDEASRGMLGSMALLWRMKLRHLGCIGAFIIIMAYGFETFSQQMVMFEERPRRMDNSTAILAPAPPPSCRTSNCSWPVIPTLAACGGCTPVPVATTCNQTAKTCTYSMTTTSVDGPMNRSDYSIFKVAPTNGSIYPISSSNRAYFSVFDMLSVSQPDDEELLVEGNECALWFCIQSYSLSVAGGIQNESLVGDWSTTTYVFVNMPVEELNVDDGTRYAVTHEAMAALRSFMAGIATGSGYADVSKIEYSSDWVGAMWNATDHLQDWVQGFAASMTSEIRRHGMLSGSMGMRYDGYATQLAPFIRVQWLWLIYPCAMILLSVCYLCYTIIASARDGVSVWKSGALPMLFCRVDDSIRERAGDGMDEPDGLEERIGHVPVAMYRTEKGEYAFRTTSAEEN</sequence>
<evidence type="ECO:0000256" key="1">
    <source>
        <dbReference type="SAM" id="Phobius"/>
    </source>
</evidence>
<evidence type="ECO:0000313" key="2">
    <source>
        <dbReference type="EMBL" id="KAK4444095.1"/>
    </source>
</evidence>
<comment type="caution">
    <text evidence="2">The sequence shown here is derived from an EMBL/GenBank/DDBJ whole genome shotgun (WGS) entry which is preliminary data.</text>
</comment>
<accession>A0AAV9GA05</accession>
<dbReference type="Proteomes" id="UP001321760">
    <property type="component" value="Unassembled WGS sequence"/>
</dbReference>
<gene>
    <name evidence="2" type="ORF">QBC34DRAFT_452186</name>
</gene>
<reference evidence="2" key="2">
    <citation type="submission" date="2023-05" db="EMBL/GenBank/DDBJ databases">
        <authorList>
            <consortium name="Lawrence Berkeley National Laboratory"/>
            <person name="Steindorff A."/>
            <person name="Hensen N."/>
            <person name="Bonometti L."/>
            <person name="Westerberg I."/>
            <person name="Brannstrom I.O."/>
            <person name="Guillou S."/>
            <person name="Cros-Aarteil S."/>
            <person name="Calhoun S."/>
            <person name="Haridas S."/>
            <person name="Kuo A."/>
            <person name="Mondo S."/>
            <person name="Pangilinan J."/>
            <person name="Riley R."/>
            <person name="Labutti K."/>
            <person name="Andreopoulos B."/>
            <person name="Lipzen A."/>
            <person name="Chen C."/>
            <person name="Yanf M."/>
            <person name="Daum C."/>
            <person name="Ng V."/>
            <person name="Clum A."/>
            <person name="Ohm R."/>
            <person name="Martin F."/>
            <person name="Silar P."/>
            <person name="Natvig D."/>
            <person name="Lalanne C."/>
            <person name="Gautier V."/>
            <person name="Ament-Velasquez S.L."/>
            <person name="Kruys A."/>
            <person name="Hutchinson M.I."/>
            <person name="Powell A.J."/>
            <person name="Barry K."/>
            <person name="Miller A.N."/>
            <person name="Grigoriev I.V."/>
            <person name="Debuchy R."/>
            <person name="Gladieux P."/>
            <person name="Thoren M.H."/>
            <person name="Johannesson H."/>
        </authorList>
    </citation>
    <scope>NUCLEOTIDE SEQUENCE</scope>
    <source>
        <strain evidence="2">PSN243</strain>
    </source>
</reference>
<organism evidence="2 3">
    <name type="scientific">Podospora aff. communis PSN243</name>
    <dbReference type="NCBI Taxonomy" id="3040156"/>
    <lineage>
        <taxon>Eukaryota</taxon>
        <taxon>Fungi</taxon>
        <taxon>Dikarya</taxon>
        <taxon>Ascomycota</taxon>
        <taxon>Pezizomycotina</taxon>
        <taxon>Sordariomycetes</taxon>
        <taxon>Sordariomycetidae</taxon>
        <taxon>Sordariales</taxon>
        <taxon>Podosporaceae</taxon>
        <taxon>Podospora</taxon>
    </lineage>
</organism>
<dbReference type="InterPro" id="IPR021514">
    <property type="entry name" value="DUF3176"/>
</dbReference>
<name>A0AAV9GA05_9PEZI</name>
<feature type="transmembrane region" description="Helical" evidence="1">
    <location>
        <begin position="180"/>
        <end position="197"/>
    </location>
</feature>
<feature type="transmembrane region" description="Helical" evidence="1">
    <location>
        <begin position="76"/>
        <end position="93"/>
    </location>
</feature>
<evidence type="ECO:0000313" key="3">
    <source>
        <dbReference type="Proteomes" id="UP001321760"/>
    </source>
</evidence>
<keyword evidence="3" id="KW-1185">Reference proteome</keyword>
<proteinExistence type="predicted"/>
<dbReference type="PANTHER" id="PTHR35394">
    <property type="entry name" value="DUF3176 DOMAIN-CONTAINING PROTEIN"/>
    <property type="match status" value="1"/>
</dbReference>
<keyword evidence="1" id="KW-1133">Transmembrane helix</keyword>
<keyword evidence="1" id="KW-0812">Transmembrane</keyword>